<dbReference type="Proteomes" id="UP001207408">
    <property type="component" value="Unassembled WGS sequence"/>
</dbReference>
<accession>A0AAE3SI84</accession>
<comment type="caution">
    <text evidence="2">The sequence shown here is derived from an EMBL/GenBank/DDBJ whole genome shotgun (WGS) entry which is preliminary data.</text>
</comment>
<sequence length="326" mass="34756">MKKIIIALILCMSSVSMFSQFNIGSIFEAGMHDAKALADPYLKPYGEMLGTSLNTGWYTSAKTHKLLGFDITFTGSYTKAPSSAKTFDVNDVNLESFSLSPNSQTSIAPTLAGKSSERPILRHNDDITPGGVSDFTLPNGSGTDYMPLPMVTVGVGLPYGLEIKGRFSPELKYGDVGKLSLWGLGVQKEVKDYIPGIKHVPFLNMSVLAAYTNFSGSASMNNVTDVVTDGEIEIGASAYTTRLLVGANFPVIAFFVGAGYGNASSDFDISGEFANSEMEPFTLSYSTGALDFNAGLRIRLGVIGLHADYTVGDYSAITAGIGINFR</sequence>
<feature type="signal peptide" evidence="1">
    <location>
        <begin position="1"/>
        <end position="18"/>
    </location>
</feature>
<dbReference type="AlphaFoldDB" id="A0AAE3SI84"/>
<dbReference type="Pfam" id="PF20230">
    <property type="entry name" value="DUF6588"/>
    <property type="match status" value="1"/>
</dbReference>
<gene>
    <name evidence="2" type="ORF">OM074_01055</name>
</gene>
<name>A0AAE3SI84_9BACT</name>
<organism evidence="2 3">
    <name type="scientific">Plebeiibacterium marinum</name>
    <dbReference type="NCBI Taxonomy" id="2992111"/>
    <lineage>
        <taxon>Bacteria</taxon>
        <taxon>Pseudomonadati</taxon>
        <taxon>Bacteroidota</taxon>
        <taxon>Bacteroidia</taxon>
        <taxon>Marinilabiliales</taxon>
        <taxon>Marinilabiliaceae</taxon>
        <taxon>Plebeiibacterium</taxon>
    </lineage>
</organism>
<dbReference type="EMBL" id="JAPDPI010000001">
    <property type="protein sequence ID" value="MCW3804188.1"/>
    <property type="molecule type" value="Genomic_DNA"/>
</dbReference>
<protein>
    <recommendedName>
        <fullName evidence="4">Outer membrane protein beta-barrel domain-containing protein</fullName>
    </recommendedName>
</protein>
<evidence type="ECO:0000313" key="2">
    <source>
        <dbReference type="EMBL" id="MCW3804188.1"/>
    </source>
</evidence>
<dbReference type="InterPro" id="IPR046495">
    <property type="entry name" value="DUF6588"/>
</dbReference>
<reference evidence="2" key="1">
    <citation type="submission" date="2022-10" db="EMBL/GenBank/DDBJ databases">
        <authorList>
            <person name="Yu W.X."/>
        </authorList>
    </citation>
    <scope>NUCLEOTIDE SEQUENCE</scope>
    <source>
        <strain evidence="2">D04</strain>
    </source>
</reference>
<evidence type="ECO:0000313" key="3">
    <source>
        <dbReference type="Proteomes" id="UP001207408"/>
    </source>
</evidence>
<proteinExistence type="predicted"/>
<keyword evidence="3" id="KW-1185">Reference proteome</keyword>
<evidence type="ECO:0008006" key="4">
    <source>
        <dbReference type="Google" id="ProtNLM"/>
    </source>
</evidence>
<evidence type="ECO:0000256" key="1">
    <source>
        <dbReference type="SAM" id="SignalP"/>
    </source>
</evidence>
<dbReference type="RefSeq" id="WP_301197411.1">
    <property type="nucleotide sequence ID" value="NZ_JAPDPI010000001.1"/>
</dbReference>
<feature type="chain" id="PRO_5042035280" description="Outer membrane protein beta-barrel domain-containing protein" evidence="1">
    <location>
        <begin position="19"/>
        <end position="326"/>
    </location>
</feature>
<keyword evidence="1" id="KW-0732">Signal</keyword>